<proteinExistence type="predicted"/>
<sequence>MFSKNRVYSLLVTGFIPVQPHPFSYLTPPVHQYRNPLIPPPP</sequence>
<dbReference type="EMBL" id="CAJOBE010061557">
    <property type="protein sequence ID" value="CAF4387846.1"/>
    <property type="molecule type" value="Genomic_DNA"/>
</dbReference>
<feature type="non-terminal residue" evidence="1">
    <location>
        <position position="1"/>
    </location>
</feature>
<comment type="caution">
    <text evidence="1">The sequence shown here is derived from an EMBL/GenBank/DDBJ whole genome shotgun (WGS) entry which is preliminary data.</text>
</comment>
<evidence type="ECO:0000313" key="2">
    <source>
        <dbReference type="Proteomes" id="UP000663874"/>
    </source>
</evidence>
<organism evidence="1 2">
    <name type="scientific">Rotaria sordida</name>
    <dbReference type="NCBI Taxonomy" id="392033"/>
    <lineage>
        <taxon>Eukaryota</taxon>
        <taxon>Metazoa</taxon>
        <taxon>Spiralia</taxon>
        <taxon>Gnathifera</taxon>
        <taxon>Rotifera</taxon>
        <taxon>Eurotatoria</taxon>
        <taxon>Bdelloidea</taxon>
        <taxon>Philodinida</taxon>
        <taxon>Philodinidae</taxon>
        <taxon>Rotaria</taxon>
    </lineage>
</organism>
<protein>
    <submittedName>
        <fullName evidence="1">Uncharacterized protein</fullName>
    </submittedName>
</protein>
<gene>
    <name evidence="1" type="ORF">FNK824_LOCUS43521</name>
</gene>
<dbReference type="AlphaFoldDB" id="A0A820NE84"/>
<dbReference type="Proteomes" id="UP000663874">
    <property type="component" value="Unassembled WGS sequence"/>
</dbReference>
<name>A0A820NE84_9BILA</name>
<accession>A0A820NE84</accession>
<reference evidence="1" key="1">
    <citation type="submission" date="2021-02" db="EMBL/GenBank/DDBJ databases">
        <authorList>
            <person name="Nowell W R."/>
        </authorList>
    </citation>
    <scope>NUCLEOTIDE SEQUENCE</scope>
</reference>
<evidence type="ECO:0000313" key="1">
    <source>
        <dbReference type="EMBL" id="CAF4387846.1"/>
    </source>
</evidence>